<dbReference type="GO" id="GO:0015276">
    <property type="term" value="F:ligand-gated monoatomic ion channel activity"/>
    <property type="evidence" value="ECO:0007669"/>
    <property type="project" value="InterPro"/>
</dbReference>
<dbReference type="InterPro" id="IPR001828">
    <property type="entry name" value="ANF_lig-bd_rcpt"/>
</dbReference>
<evidence type="ECO:0000313" key="18">
    <source>
        <dbReference type="Proteomes" id="UP000237000"/>
    </source>
</evidence>
<evidence type="ECO:0000256" key="12">
    <source>
        <dbReference type="ARBA" id="ARBA00023303"/>
    </source>
</evidence>
<evidence type="ECO:0000256" key="2">
    <source>
        <dbReference type="ARBA" id="ARBA00008685"/>
    </source>
</evidence>
<dbReference type="GO" id="GO:0016020">
    <property type="term" value="C:membrane"/>
    <property type="evidence" value="ECO:0007669"/>
    <property type="project" value="UniProtKB-SubCell"/>
</dbReference>
<keyword evidence="7 13" id="KW-0406">Ion transport</keyword>
<dbReference type="AlphaFoldDB" id="A0A2P5CC14"/>
<evidence type="ECO:0000256" key="14">
    <source>
        <dbReference type="PIRSR" id="PIRSR037090-50"/>
    </source>
</evidence>
<comment type="subcellular location">
    <subcellularLocation>
        <location evidence="1">Membrane</location>
        <topology evidence="1">Multi-pass membrane protein</topology>
    </subcellularLocation>
</comment>
<keyword evidence="6 15" id="KW-1133">Transmembrane helix</keyword>
<keyword evidence="11 13" id="KW-1071">Ligand-gated ion channel</keyword>
<dbReference type="CDD" id="cd13686">
    <property type="entry name" value="GluR_Plant"/>
    <property type="match status" value="1"/>
</dbReference>
<keyword evidence="18" id="KW-1185">Reference proteome</keyword>
<keyword evidence="3 13" id="KW-0813">Transport</keyword>
<keyword evidence="10" id="KW-0325">Glycoprotein</keyword>
<dbReference type="InterPro" id="IPR044440">
    <property type="entry name" value="GABAb_receptor_plant_PBP1"/>
</dbReference>
<feature type="disulfide bond" evidence="14">
    <location>
        <begin position="667"/>
        <end position="724"/>
    </location>
</feature>
<comment type="caution">
    <text evidence="17">The sequence shown here is derived from an EMBL/GenBank/DDBJ whole genome shotgun (WGS) entry which is preliminary data.</text>
</comment>
<keyword evidence="14" id="KW-1015">Disulfide bond</keyword>
<dbReference type="SUPFAM" id="SSF53850">
    <property type="entry name" value="Periplasmic binding protein-like II"/>
    <property type="match status" value="1"/>
</dbReference>
<dbReference type="InterPro" id="IPR001320">
    <property type="entry name" value="Iontro_rcpt_C"/>
</dbReference>
<dbReference type="InterPro" id="IPR017103">
    <property type="entry name" value="Iontropic_Glu_rcpt_pln"/>
</dbReference>
<evidence type="ECO:0000256" key="7">
    <source>
        <dbReference type="ARBA" id="ARBA00023065"/>
    </source>
</evidence>
<dbReference type="FunFam" id="3.40.190.10:FF:000291">
    <property type="entry name" value="Glutamate receptor"/>
    <property type="match status" value="1"/>
</dbReference>
<dbReference type="Gene3D" id="3.40.190.10">
    <property type="entry name" value="Periplasmic binding protein-like II"/>
    <property type="match status" value="2"/>
</dbReference>
<gene>
    <name evidence="17" type="ORF">TorRG33x02_290850</name>
</gene>
<feature type="transmembrane region" description="Helical" evidence="15">
    <location>
        <begin position="740"/>
        <end position="763"/>
    </location>
</feature>
<dbReference type="Gene3D" id="3.40.50.2300">
    <property type="match status" value="2"/>
</dbReference>
<comment type="similarity">
    <text evidence="2 13">Belongs to the glutamate-gated ion channel (TC 1.A.10.1) family.</text>
</comment>
<dbReference type="OrthoDB" id="1179608at2759"/>
<feature type="domain" description="Ionotropic glutamate receptor C-terminal" evidence="16">
    <location>
        <begin position="371"/>
        <end position="720"/>
    </location>
</feature>
<dbReference type="InterPro" id="IPR019594">
    <property type="entry name" value="Glu/Gly-bd"/>
</dbReference>
<organism evidence="17 18">
    <name type="scientific">Trema orientale</name>
    <name type="common">Charcoal tree</name>
    <name type="synonym">Celtis orientalis</name>
    <dbReference type="NCBI Taxonomy" id="63057"/>
    <lineage>
        <taxon>Eukaryota</taxon>
        <taxon>Viridiplantae</taxon>
        <taxon>Streptophyta</taxon>
        <taxon>Embryophyta</taxon>
        <taxon>Tracheophyta</taxon>
        <taxon>Spermatophyta</taxon>
        <taxon>Magnoliopsida</taxon>
        <taxon>eudicotyledons</taxon>
        <taxon>Gunneridae</taxon>
        <taxon>Pentapetalae</taxon>
        <taxon>rosids</taxon>
        <taxon>fabids</taxon>
        <taxon>Rosales</taxon>
        <taxon>Cannabaceae</taxon>
        <taxon>Trema</taxon>
    </lineage>
</organism>
<dbReference type="CDD" id="cd19990">
    <property type="entry name" value="PBP1_GABAb_receptor_plant"/>
    <property type="match status" value="1"/>
</dbReference>
<comment type="function">
    <text evidence="13">Glutamate-gated receptor that probably acts as non-selective cation channel.</text>
</comment>
<dbReference type="FunFam" id="1.10.287.70:FF:000037">
    <property type="entry name" value="Glutamate receptor"/>
    <property type="match status" value="1"/>
</dbReference>
<reference evidence="18" key="1">
    <citation type="submission" date="2016-06" db="EMBL/GenBank/DDBJ databases">
        <title>Parallel loss of symbiosis genes in relatives of nitrogen-fixing non-legume Parasponia.</title>
        <authorList>
            <person name="Van Velzen R."/>
            <person name="Holmer R."/>
            <person name="Bu F."/>
            <person name="Rutten L."/>
            <person name="Van Zeijl A."/>
            <person name="Liu W."/>
            <person name="Santuari L."/>
            <person name="Cao Q."/>
            <person name="Sharma T."/>
            <person name="Shen D."/>
            <person name="Roswanjaya Y."/>
            <person name="Wardhani T."/>
            <person name="Kalhor M.S."/>
            <person name="Jansen J."/>
            <person name="Van den Hoogen J."/>
            <person name="Gungor B."/>
            <person name="Hartog M."/>
            <person name="Hontelez J."/>
            <person name="Verver J."/>
            <person name="Yang W.-C."/>
            <person name="Schijlen E."/>
            <person name="Repin R."/>
            <person name="Schilthuizen M."/>
            <person name="Schranz E."/>
            <person name="Heidstra R."/>
            <person name="Miyata K."/>
            <person name="Fedorova E."/>
            <person name="Kohlen W."/>
            <person name="Bisseling T."/>
            <person name="Smit S."/>
            <person name="Geurts R."/>
        </authorList>
    </citation>
    <scope>NUCLEOTIDE SEQUENCE [LARGE SCALE GENOMIC DNA]</scope>
    <source>
        <strain evidence="18">cv. RG33-2</strain>
    </source>
</reference>
<dbReference type="InterPro" id="IPR028082">
    <property type="entry name" value="Peripla_BP_I"/>
</dbReference>
<evidence type="ECO:0000256" key="4">
    <source>
        <dbReference type="ARBA" id="ARBA00022692"/>
    </source>
</evidence>
<keyword evidence="4 15" id="KW-0812">Transmembrane</keyword>
<evidence type="ECO:0000256" key="10">
    <source>
        <dbReference type="ARBA" id="ARBA00023180"/>
    </source>
</evidence>
<keyword evidence="8 13" id="KW-0472">Membrane</keyword>
<feature type="transmembrane region" description="Helical" evidence="15">
    <location>
        <begin position="498"/>
        <end position="516"/>
    </location>
</feature>
<dbReference type="FunFam" id="3.40.50.2300:FF:000081">
    <property type="entry name" value="Glutamate receptor"/>
    <property type="match status" value="1"/>
</dbReference>
<evidence type="ECO:0000256" key="11">
    <source>
        <dbReference type="ARBA" id="ARBA00023286"/>
    </source>
</evidence>
<dbReference type="SMART" id="SM00079">
    <property type="entry name" value="PBPe"/>
    <property type="match status" value="1"/>
</dbReference>
<evidence type="ECO:0000256" key="8">
    <source>
        <dbReference type="ARBA" id="ARBA00023136"/>
    </source>
</evidence>
<feature type="transmembrane region" description="Helical" evidence="15">
    <location>
        <begin position="558"/>
        <end position="579"/>
    </location>
</feature>
<dbReference type="PIRSF" id="PIRSF037090">
    <property type="entry name" value="Iontro_Glu-like_rcpt_pln"/>
    <property type="match status" value="1"/>
</dbReference>
<evidence type="ECO:0000256" key="9">
    <source>
        <dbReference type="ARBA" id="ARBA00023170"/>
    </source>
</evidence>
<keyword evidence="9 13" id="KW-0675">Receptor</keyword>
<accession>A0A2P5CC14</accession>
<dbReference type="InterPro" id="IPR015683">
    <property type="entry name" value="Ionotropic_Glu_rcpt"/>
</dbReference>
<dbReference type="Pfam" id="PF10613">
    <property type="entry name" value="Lig_chan-Glu_bd"/>
    <property type="match status" value="1"/>
</dbReference>
<dbReference type="FunFam" id="3.40.190.10:FF:000195">
    <property type="entry name" value="Glutamate receptor 2.7"/>
    <property type="match status" value="1"/>
</dbReference>
<name>A0A2P5CC14_TREOI</name>
<sequence>MKDKDIHAIIGPERSMQAKFVISLGEKSRVPIISFSATSPSVSPTHNPFFIRTTQDDSSQVQAIASIVQKYGWREVVLIYEDTEYGNGLIPYLTDAFQHINTQVSYRSVISPSTNSNYQEQIAKELSKIMARETRVLVVHMIASLGSELFRQAAEIGMMSEGFAWIISDGLSTLLDPVSKDVTLSSMQGVLGVRPHVPMSKGLKDFKMRYFNTIRKNANQINLFGLWAYDTIWALARAVESVGKMNISSGSRKSVWKNGSEPFGLVRVSKLGPMLLETLERTKFKGLSGKFHLKGRQLQHVAYEIFNVIGKREKVIGYWRADKGTISHDLAKYSSNTTSMKDEVLKAIAWPGLTRVPPKGWVIPLVGQKLKIGVPVTNGFKEFFQVKWDPRTDEPTFSGLSYDIFLAVLDKLPFAVPCEFIPYANSSREMLGTYNELVYQIKLEKYDAVVGDVTINANRTSYVDFTLPYSESGISMVVKIKEEEKNIWIFLKPLSWDLWLTTGGAFIFTGFVVWVFEYRTNTEFRGPLNQQLGTVFWFSFSTLVFAHREKVKNNWSRLVLIIWIFVVLILTQSYTASLASMLTVQRLQPAVVDVNELKRNGDFVGYSSNSFVRGFLIEQLNFNESKLRPYSTPKEYHDALSKGSKQGGVDAIFDEIPYIKLFLARYCSQYTMVGPTYKSNGFGFAFPLGSPLVSYISRAILKVTEDHIKMRELEQKYLGDTDSCQNQDSKFSSDGSSLNLYSFGGLFIITGLASGFSFLIFLVKFHRKHWPAVNANHSESSIWSRVATMAKHFDNRVTPLHDSNNRTESNAGAEVLPINNSNFQNHSTRFSRDVEMGASANDEQEDNHNFQNHSMTSFSQDVETTVIDEQEENHSIDSRLFIYGGS</sequence>
<evidence type="ECO:0000256" key="3">
    <source>
        <dbReference type="ARBA" id="ARBA00022448"/>
    </source>
</evidence>
<evidence type="ECO:0000256" key="13">
    <source>
        <dbReference type="PIRNR" id="PIRNR037090"/>
    </source>
</evidence>
<dbReference type="Pfam" id="PF00060">
    <property type="entry name" value="Lig_chan"/>
    <property type="match status" value="1"/>
</dbReference>
<protein>
    <recommendedName>
        <fullName evidence="13">Glutamate receptor</fullName>
    </recommendedName>
</protein>
<dbReference type="Gene3D" id="1.10.287.70">
    <property type="match status" value="1"/>
</dbReference>
<dbReference type="InParanoid" id="A0A2P5CC14"/>
<dbReference type="STRING" id="63057.A0A2P5CC14"/>
<evidence type="ECO:0000256" key="15">
    <source>
        <dbReference type="SAM" id="Phobius"/>
    </source>
</evidence>
<evidence type="ECO:0000256" key="5">
    <source>
        <dbReference type="ARBA" id="ARBA00022729"/>
    </source>
</evidence>
<dbReference type="Pfam" id="PF01094">
    <property type="entry name" value="ANF_receptor"/>
    <property type="match status" value="1"/>
</dbReference>
<dbReference type="Proteomes" id="UP000237000">
    <property type="component" value="Unassembled WGS sequence"/>
</dbReference>
<keyword evidence="5" id="KW-0732">Signal</keyword>
<evidence type="ECO:0000259" key="16">
    <source>
        <dbReference type="SMART" id="SM00079"/>
    </source>
</evidence>
<evidence type="ECO:0000256" key="6">
    <source>
        <dbReference type="ARBA" id="ARBA00022989"/>
    </source>
</evidence>
<evidence type="ECO:0000256" key="1">
    <source>
        <dbReference type="ARBA" id="ARBA00004141"/>
    </source>
</evidence>
<keyword evidence="12 13" id="KW-0407">Ion channel</keyword>
<evidence type="ECO:0000313" key="17">
    <source>
        <dbReference type="EMBL" id="PON58600.1"/>
    </source>
</evidence>
<dbReference type="EMBL" id="JXTC01000384">
    <property type="protein sequence ID" value="PON58600.1"/>
    <property type="molecule type" value="Genomic_DNA"/>
</dbReference>
<proteinExistence type="inferred from homology"/>
<dbReference type="SUPFAM" id="SSF53822">
    <property type="entry name" value="Periplasmic binding protein-like I"/>
    <property type="match status" value="1"/>
</dbReference>
<dbReference type="PANTHER" id="PTHR18966">
    <property type="entry name" value="IONOTROPIC GLUTAMATE RECEPTOR"/>
    <property type="match status" value="1"/>
</dbReference>